<name>A0A9X2FRJ3_9LACO</name>
<keyword evidence="13" id="KW-1185">Reference proteome</keyword>
<dbReference type="EMBL" id="JAIULA010000029">
    <property type="protein sequence ID" value="MCP0887888.1"/>
    <property type="molecule type" value="Genomic_DNA"/>
</dbReference>
<keyword evidence="8" id="KW-0472">Membrane</keyword>
<keyword evidence="6" id="KW-1278">Translocase</keyword>
<evidence type="ECO:0000256" key="5">
    <source>
        <dbReference type="ARBA" id="ARBA00022840"/>
    </source>
</evidence>
<dbReference type="Pfam" id="PF09383">
    <property type="entry name" value="NIL"/>
    <property type="match status" value="1"/>
</dbReference>
<dbReference type="PANTHER" id="PTHR43166">
    <property type="entry name" value="AMINO ACID IMPORT ATP-BINDING PROTEIN"/>
    <property type="match status" value="1"/>
</dbReference>
<comment type="similarity">
    <text evidence="1">Belongs to the ABC transporter superfamily.</text>
</comment>
<dbReference type="InterPro" id="IPR050086">
    <property type="entry name" value="MetN_ABC_transporter-like"/>
</dbReference>
<dbReference type="Gene3D" id="3.30.70.260">
    <property type="match status" value="1"/>
</dbReference>
<dbReference type="InterPro" id="IPR045865">
    <property type="entry name" value="ACT-like_dom_sf"/>
</dbReference>
<evidence type="ECO:0000256" key="6">
    <source>
        <dbReference type="ARBA" id="ARBA00022967"/>
    </source>
</evidence>
<dbReference type="GO" id="GO:0006865">
    <property type="term" value="P:amino acid transport"/>
    <property type="evidence" value="ECO:0007669"/>
    <property type="project" value="UniProtKB-KW"/>
</dbReference>
<dbReference type="Proteomes" id="UP001139006">
    <property type="component" value="Unassembled WGS sequence"/>
</dbReference>
<dbReference type="InterPro" id="IPR003593">
    <property type="entry name" value="AAA+_ATPase"/>
</dbReference>
<dbReference type="SMART" id="SM00382">
    <property type="entry name" value="AAA"/>
    <property type="match status" value="1"/>
</dbReference>
<protein>
    <submittedName>
        <fullName evidence="12">ATP-binding cassette domain-containing protein</fullName>
    </submittedName>
</protein>
<dbReference type="GO" id="GO:0005524">
    <property type="term" value="F:ATP binding"/>
    <property type="evidence" value="ECO:0007669"/>
    <property type="project" value="UniProtKB-KW"/>
</dbReference>
<evidence type="ECO:0000256" key="2">
    <source>
        <dbReference type="ARBA" id="ARBA00022448"/>
    </source>
</evidence>
<accession>A0A9X2FRJ3</accession>
<dbReference type="InterPro" id="IPR041701">
    <property type="entry name" value="MetN_ABC"/>
</dbReference>
<evidence type="ECO:0000256" key="10">
    <source>
        <dbReference type="ARBA" id="ARBA00055994"/>
    </source>
</evidence>
<reference evidence="12 13" key="1">
    <citation type="journal article" date="2023" name="Int. J. Syst. Evol. Microbiol.">
        <title>Ligilactobacillus ubinensis sp. nov., a novel species isolated from the wild ferment of a durian fruit (Durio zibethinus).</title>
        <authorList>
            <person name="Heng Y.C."/>
            <person name="Menon N."/>
            <person name="Chen B."/>
            <person name="Loo B.Z.L."/>
            <person name="Wong G.W.J."/>
            <person name="Lim A.C.H."/>
            <person name="Silvaraju S."/>
            <person name="Kittelmann S."/>
        </authorList>
    </citation>
    <scope>NUCLEOTIDE SEQUENCE [LARGE SCALE GENOMIC DNA]</scope>
    <source>
        <strain evidence="12 13">WILCCON 0076</strain>
    </source>
</reference>
<dbReference type="SUPFAM" id="SSF52540">
    <property type="entry name" value="P-loop containing nucleoside triphosphate hydrolases"/>
    <property type="match status" value="1"/>
</dbReference>
<gene>
    <name evidence="12" type="ORF">LB941_11160</name>
</gene>
<proteinExistence type="inferred from homology"/>
<keyword evidence="3" id="KW-1003">Cell membrane</keyword>
<sequence>MIELKDLTKTFQTDDGEVHAVSDVNLTVNKGEVFGIVGFSGAGKSTLVRMLNGLETPTSGEVIINGTRIDNLGGTQLREKRRKIGMIFQHFNLLWSRTVLQNIMFPLELTNLTKNEREKKAQHLAELVGLGDRMHAYPSQLSGGQKQRVGIARALANDPDILISDEATSALDPQTTDEVLELLEDINKKLKLTIVIITHEMHVIRRLADTVAVMEDGKVIEKGSVAEVFTHPKEDLTKRFVNAEIDPTQTVDIREITKDLLQKYPDGLLVKLAFHGDQVQQPVVSEVIRKFPNLQLSILEGAIHQVADKATTIGSLYIQLLGPKDDIEKCLQFLQELRVETVVIQDEQ</sequence>
<organism evidence="12 13">
    <name type="scientific">Ligilactobacillus ubinensis</name>
    <dbReference type="NCBI Taxonomy" id="2876789"/>
    <lineage>
        <taxon>Bacteria</taxon>
        <taxon>Bacillati</taxon>
        <taxon>Bacillota</taxon>
        <taxon>Bacilli</taxon>
        <taxon>Lactobacillales</taxon>
        <taxon>Lactobacillaceae</taxon>
        <taxon>Ligilactobacillus</taxon>
    </lineage>
</organism>
<dbReference type="PROSITE" id="PS00211">
    <property type="entry name" value="ABC_TRANSPORTER_1"/>
    <property type="match status" value="1"/>
</dbReference>
<dbReference type="RefSeq" id="WP_253362049.1">
    <property type="nucleotide sequence ID" value="NZ_JAIULA010000029.1"/>
</dbReference>
<comment type="caution">
    <text evidence="12">The sequence shown here is derived from an EMBL/GenBank/DDBJ whole genome shotgun (WGS) entry which is preliminary data.</text>
</comment>
<evidence type="ECO:0000259" key="11">
    <source>
        <dbReference type="PROSITE" id="PS50893"/>
    </source>
</evidence>
<keyword evidence="7" id="KW-0029">Amino-acid transport</keyword>
<dbReference type="Gene3D" id="3.40.50.300">
    <property type="entry name" value="P-loop containing nucleotide triphosphate hydrolases"/>
    <property type="match status" value="1"/>
</dbReference>
<evidence type="ECO:0000313" key="13">
    <source>
        <dbReference type="Proteomes" id="UP001139006"/>
    </source>
</evidence>
<evidence type="ECO:0000256" key="9">
    <source>
        <dbReference type="ARBA" id="ARBA00049360"/>
    </source>
</evidence>
<dbReference type="InterPro" id="IPR018449">
    <property type="entry name" value="NIL_domain"/>
</dbReference>
<evidence type="ECO:0000256" key="7">
    <source>
        <dbReference type="ARBA" id="ARBA00022970"/>
    </source>
</evidence>
<comment type="function">
    <text evidence="10">Part of the ABC transporter FtsEX involved in cellular division. Has ATPase activity. Essential for cell division and viability.</text>
</comment>
<evidence type="ECO:0000256" key="4">
    <source>
        <dbReference type="ARBA" id="ARBA00022741"/>
    </source>
</evidence>
<dbReference type="PROSITE" id="PS50893">
    <property type="entry name" value="ABC_TRANSPORTER_2"/>
    <property type="match status" value="1"/>
</dbReference>
<dbReference type="GO" id="GO:0005886">
    <property type="term" value="C:plasma membrane"/>
    <property type="evidence" value="ECO:0007669"/>
    <property type="project" value="UniProtKB-ARBA"/>
</dbReference>
<dbReference type="SMART" id="SM00930">
    <property type="entry name" value="NIL"/>
    <property type="match status" value="1"/>
</dbReference>
<dbReference type="InterPro" id="IPR017871">
    <property type="entry name" value="ABC_transporter-like_CS"/>
</dbReference>
<evidence type="ECO:0000256" key="1">
    <source>
        <dbReference type="ARBA" id="ARBA00005417"/>
    </source>
</evidence>
<dbReference type="GO" id="GO:0016887">
    <property type="term" value="F:ATP hydrolysis activity"/>
    <property type="evidence" value="ECO:0007669"/>
    <property type="project" value="InterPro"/>
</dbReference>
<evidence type="ECO:0000256" key="3">
    <source>
        <dbReference type="ARBA" id="ARBA00022475"/>
    </source>
</evidence>
<dbReference type="SUPFAM" id="SSF55021">
    <property type="entry name" value="ACT-like"/>
    <property type="match status" value="1"/>
</dbReference>
<dbReference type="InterPro" id="IPR027417">
    <property type="entry name" value="P-loop_NTPase"/>
</dbReference>
<evidence type="ECO:0000313" key="12">
    <source>
        <dbReference type="EMBL" id="MCP0887888.1"/>
    </source>
</evidence>
<dbReference type="PANTHER" id="PTHR43166:SF36">
    <property type="entry name" value="METHIONINE IMPORT ATP-BINDING PROTEIN METN 2"/>
    <property type="match status" value="1"/>
</dbReference>
<evidence type="ECO:0000256" key="8">
    <source>
        <dbReference type="ARBA" id="ARBA00023136"/>
    </source>
</evidence>
<comment type="catalytic activity">
    <reaction evidence="9">
        <text>ATP + H2O = ADP + phosphate + H(+)</text>
        <dbReference type="Rhea" id="RHEA:13065"/>
        <dbReference type="ChEBI" id="CHEBI:15377"/>
        <dbReference type="ChEBI" id="CHEBI:15378"/>
        <dbReference type="ChEBI" id="CHEBI:30616"/>
        <dbReference type="ChEBI" id="CHEBI:43474"/>
        <dbReference type="ChEBI" id="CHEBI:456216"/>
    </reaction>
</comment>
<feature type="domain" description="ABC transporter" evidence="11">
    <location>
        <begin position="2"/>
        <end position="241"/>
    </location>
</feature>
<keyword evidence="5 12" id="KW-0067">ATP-binding</keyword>
<dbReference type="AlphaFoldDB" id="A0A9X2FRJ3"/>
<keyword evidence="4" id="KW-0547">Nucleotide-binding</keyword>
<dbReference type="FunFam" id="3.40.50.300:FF:000056">
    <property type="entry name" value="Cell division ATP-binding protein FtsE"/>
    <property type="match status" value="1"/>
</dbReference>
<dbReference type="Pfam" id="PF00005">
    <property type="entry name" value="ABC_tran"/>
    <property type="match status" value="1"/>
</dbReference>
<dbReference type="CDD" id="cd03258">
    <property type="entry name" value="ABC_MetN_methionine_transporter"/>
    <property type="match status" value="1"/>
</dbReference>
<keyword evidence="2" id="KW-0813">Transport</keyword>
<dbReference type="InterPro" id="IPR003439">
    <property type="entry name" value="ABC_transporter-like_ATP-bd"/>
</dbReference>